<evidence type="ECO:0000313" key="2">
    <source>
        <dbReference type="Proteomes" id="UP000218731"/>
    </source>
</evidence>
<accession>A0A1L7NPP3</accession>
<proteinExistence type="predicted"/>
<evidence type="ECO:0000313" key="1">
    <source>
        <dbReference type="EMBL" id="BAW27421.1"/>
    </source>
</evidence>
<dbReference type="AlphaFoldDB" id="A0A1L7NPP3"/>
<dbReference type="EMBL" id="AP015031">
    <property type="protein sequence ID" value="BAW27421.1"/>
    <property type="molecule type" value="Genomic_DNA"/>
</dbReference>
<protein>
    <submittedName>
        <fullName evidence="1">Uncharacterized protein</fullName>
    </submittedName>
</protein>
<name>A0A1L7NPP3_PSEPU</name>
<gene>
    <name evidence="1" type="ORF">KF715C_pB3150</name>
</gene>
<reference evidence="1 2" key="1">
    <citation type="submission" date="2015-11" db="EMBL/GenBank/DDBJ databases">
        <title>Complete genome sequencing of a biphenyl-degrading bacterium, Pseudomonas putida KF715 (=NBRC110667).</title>
        <authorList>
            <person name="Suenaga H."/>
            <person name="Fujihara N."/>
            <person name="Watanabe T."/>
            <person name="Hirose J."/>
            <person name="Kimura N."/>
            <person name="Yamazoe A."/>
            <person name="Hosoyama A."/>
            <person name="Shimodaira J."/>
            <person name="Furukawa K."/>
        </authorList>
    </citation>
    <scope>NUCLEOTIDE SEQUENCE [LARGE SCALE GENOMIC DNA]</scope>
    <source>
        <strain evidence="1 2">KF715</strain>
        <plasmid evidence="2">Plasmid pkf715b dna</plasmid>
    </source>
</reference>
<organism evidence="1 2">
    <name type="scientific">Pseudomonas putida</name>
    <name type="common">Arthrobacter siderocapsulatus</name>
    <dbReference type="NCBI Taxonomy" id="303"/>
    <lineage>
        <taxon>Bacteria</taxon>
        <taxon>Pseudomonadati</taxon>
        <taxon>Pseudomonadota</taxon>
        <taxon>Gammaproteobacteria</taxon>
        <taxon>Pseudomonadales</taxon>
        <taxon>Pseudomonadaceae</taxon>
        <taxon>Pseudomonas</taxon>
    </lineage>
</organism>
<dbReference type="Proteomes" id="UP000218731">
    <property type="component" value="Plasmid pKF715B"/>
</dbReference>
<sequence>MAEEISGRPESPAAWLLKYAAAEVFTELSAAQVTLASARGSANKAGSRFDKAMF</sequence>
<keyword evidence="1" id="KW-0614">Plasmid</keyword>
<geneLocation type="plasmid" evidence="2">
    <name>pkf715b dna</name>
</geneLocation>